<gene>
    <name evidence="3" type="ORF">ERS852411_04256</name>
</gene>
<name>A0A174VQH4_FLAPL</name>
<dbReference type="Pfam" id="PF12647">
    <property type="entry name" value="RNHCP"/>
    <property type="match status" value="1"/>
</dbReference>
<sequence length="95" mass="10409">MDEEPGDRACTCRGIMEPVGVWVRKGGEWALIHRCRACGALRSNRIAADDNPALLLSIALRPLAQPPFPLSSLSGVDLSREMRHNEGNDRQEADA</sequence>
<dbReference type="Proteomes" id="UP000095746">
    <property type="component" value="Unassembled WGS sequence"/>
</dbReference>
<evidence type="ECO:0000259" key="2">
    <source>
        <dbReference type="Pfam" id="PF12647"/>
    </source>
</evidence>
<feature type="compositionally biased region" description="Basic and acidic residues" evidence="1">
    <location>
        <begin position="78"/>
        <end position="95"/>
    </location>
</feature>
<protein>
    <submittedName>
        <fullName evidence="3">RNHCP domain</fullName>
    </submittedName>
</protein>
<evidence type="ECO:0000313" key="3">
    <source>
        <dbReference type="EMBL" id="CUQ33269.1"/>
    </source>
</evidence>
<dbReference type="InterPro" id="IPR024439">
    <property type="entry name" value="RNHCP"/>
</dbReference>
<feature type="domain" description="RNHCP" evidence="2">
    <location>
        <begin position="2"/>
        <end position="55"/>
    </location>
</feature>
<feature type="region of interest" description="Disordered" evidence="1">
    <location>
        <begin position="72"/>
        <end position="95"/>
    </location>
</feature>
<proteinExistence type="predicted"/>
<dbReference type="AlphaFoldDB" id="A0A174VQH4"/>
<organism evidence="3 4">
    <name type="scientific">Flavonifractor plautii</name>
    <name type="common">Fusobacterium plautii</name>
    <dbReference type="NCBI Taxonomy" id="292800"/>
    <lineage>
        <taxon>Bacteria</taxon>
        <taxon>Bacillati</taxon>
        <taxon>Bacillota</taxon>
        <taxon>Clostridia</taxon>
        <taxon>Eubacteriales</taxon>
        <taxon>Oscillospiraceae</taxon>
        <taxon>Flavonifractor</taxon>
    </lineage>
</organism>
<evidence type="ECO:0000313" key="4">
    <source>
        <dbReference type="Proteomes" id="UP000095746"/>
    </source>
</evidence>
<accession>A0A174VQH4</accession>
<dbReference type="EMBL" id="CYZT01000920">
    <property type="protein sequence ID" value="CUQ33269.1"/>
    <property type="molecule type" value="Genomic_DNA"/>
</dbReference>
<evidence type="ECO:0000256" key="1">
    <source>
        <dbReference type="SAM" id="MobiDB-lite"/>
    </source>
</evidence>
<reference evidence="3 4" key="1">
    <citation type="submission" date="2015-09" db="EMBL/GenBank/DDBJ databases">
        <authorList>
            <consortium name="Pathogen Informatics"/>
        </authorList>
    </citation>
    <scope>NUCLEOTIDE SEQUENCE [LARGE SCALE GENOMIC DNA]</scope>
    <source>
        <strain evidence="3 4">2789STDY5608854</strain>
    </source>
</reference>